<dbReference type="PANTHER" id="PTHR21700">
    <property type="entry name" value="TRANSTHYRETIN-LIKE FAMILY PROTEIN-RELATED"/>
    <property type="match status" value="1"/>
</dbReference>
<protein>
    <submittedName>
        <fullName evidence="4">Uncharacterized protein</fullName>
    </submittedName>
</protein>
<dbReference type="PANTHER" id="PTHR21700:SF46">
    <property type="entry name" value="TRANSTHYRETIN-LIKE PROTEIN 52"/>
    <property type="match status" value="1"/>
</dbReference>
<feature type="signal peptide" evidence="2">
    <location>
        <begin position="1"/>
        <end position="24"/>
    </location>
</feature>
<dbReference type="InterPro" id="IPR038479">
    <property type="entry name" value="Transthyretin-like_sf"/>
</dbReference>
<dbReference type="Gene3D" id="2.60.40.3330">
    <property type="match status" value="1"/>
</dbReference>
<dbReference type="GO" id="GO:0009986">
    <property type="term" value="C:cell surface"/>
    <property type="evidence" value="ECO:0007669"/>
    <property type="project" value="InterPro"/>
</dbReference>
<evidence type="ECO:0000313" key="3">
    <source>
        <dbReference type="Proteomes" id="UP000887566"/>
    </source>
</evidence>
<reference evidence="4" key="1">
    <citation type="submission" date="2022-11" db="UniProtKB">
        <authorList>
            <consortium name="WormBaseParasite"/>
        </authorList>
    </citation>
    <scope>IDENTIFICATION</scope>
</reference>
<evidence type="ECO:0000256" key="2">
    <source>
        <dbReference type="SAM" id="SignalP"/>
    </source>
</evidence>
<dbReference type="Pfam" id="PF01060">
    <property type="entry name" value="TTR-52"/>
    <property type="match status" value="1"/>
</dbReference>
<comment type="similarity">
    <text evidence="1">Belongs to the nematode transthyretin-like family.</text>
</comment>
<dbReference type="InterPro" id="IPR001534">
    <property type="entry name" value="Transthyretin-like"/>
</dbReference>
<keyword evidence="3" id="KW-1185">Reference proteome</keyword>
<evidence type="ECO:0000256" key="1">
    <source>
        <dbReference type="ARBA" id="ARBA00010112"/>
    </source>
</evidence>
<proteinExistence type="inferred from homology"/>
<keyword evidence="2" id="KW-0732">Signal</keyword>
<accession>A0A914WFY7</accession>
<organism evidence="3 4">
    <name type="scientific">Plectus sambesii</name>
    <dbReference type="NCBI Taxonomy" id="2011161"/>
    <lineage>
        <taxon>Eukaryota</taxon>
        <taxon>Metazoa</taxon>
        <taxon>Ecdysozoa</taxon>
        <taxon>Nematoda</taxon>
        <taxon>Chromadorea</taxon>
        <taxon>Plectida</taxon>
        <taxon>Plectina</taxon>
        <taxon>Plectoidea</taxon>
        <taxon>Plectidae</taxon>
        <taxon>Plectus</taxon>
    </lineage>
</organism>
<dbReference type="Proteomes" id="UP000887566">
    <property type="component" value="Unplaced"/>
</dbReference>
<feature type="chain" id="PRO_5037449157" evidence="2">
    <location>
        <begin position="25"/>
        <end position="144"/>
    </location>
</feature>
<name>A0A914WFY7_9BILA</name>
<evidence type="ECO:0000313" key="4">
    <source>
        <dbReference type="WBParaSite" id="PSAMB.scaffold3size181960.g433.t1"/>
    </source>
</evidence>
<dbReference type="AlphaFoldDB" id="A0A914WFY7"/>
<dbReference type="WBParaSite" id="PSAMB.scaffold3size181960.g433.t1">
    <property type="protein sequence ID" value="PSAMB.scaffold3size181960.g433.t1"/>
    <property type="gene ID" value="PSAMB.scaffold3size181960.g433"/>
</dbReference>
<sequence>MSPMISLYAVATLLMVSVSLEVEAKTMCVRGVGKLMCKSDPMKAANLEIDMKDYDGLPLDSDDHMGTTWTSLNGSFEVSGCGHDVGPWNMPDPYIRIKHFCPPSDNPSSTVQRKIKIFMGRTFLPKIVQIGTIYLDDVRTRQKA</sequence>